<evidence type="ECO:0008006" key="3">
    <source>
        <dbReference type="Google" id="ProtNLM"/>
    </source>
</evidence>
<accession>A0A545VBB6</accession>
<keyword evidence="2" id="KW-1185">Reference proteome</keyword>
<dbReference type="STRING" id="43265.A0A545VBB6"/>
<name>A0A545VBB6_9HYPO</name>
<sequence length="307" mass="33035">MSPVEVPSSRFSVFFSEFEPFCSEGSFSDTADSVPFMDHLFGDVVDGSTTELAPSIPSVPPSTVSHESLEHFFVDSSPSSRHDSEAPMAEAEWILLDAQGRLLNLVRALSSCSSFPQDAEEIYRITDIFVKVVDDITTRLDESSAAHSPSGGSITHMLLSSCYMSLIQAFECLVNLLGRELGLKNNDSEPILGCTLAENQLPRPTAAANVPYISVGSVRLAMPRRAVAEINLHLVGQAVQQLQASITRCAAKVQPGLGMDHKDLSAHALAGSSSVSALTNMAMSELAQRESAVFLGLQMSTRQQWSA</sequence>
<evidence type="ECO:0000313" key="1">
    <source>
        <dbReference type="EMBL" id="TQV99021.1"/>
    </source>
</evidence>
<dbReference type="EMBL" id="SPUK01000003">
    <property type="protein sequence ID" value="TQV99021.1"/>
    <property type="molecule type" value="Genomic_DNA"/>
</dbReference>
<dbReference type="OrthoDB" id="4869961at2759"/>
<gene>
    <name evidence="1" type="ORF">IF1G_03101</name>
</gene>
<evidence type="ECO:0000313" key="2">
    <source>
        <dbReference type="Proteomes" id="UP000315783"/>
    </source>
</evidence>
<organism evidence="1 2">
    <name type="scientific">Cordyceps javanica</name>
    <dbReference type="NCBI Taxonomy" id="43265"/>
    <lineage>
        <taxon>Eukaryota</taxon>
        <taxon>Fungi</taxon>
        <taxon>Dikarya</taxon>
        <taxon>Ascomycota</taxon>
        <taxon>Pezizomycotina</taxon>
        <taxon>Sordariomycetes</taxon>
        <taxon>Hypocreomycetidae</taxon>
        <taxon>Hypocreales</taxon>
        <taxon>Cordycipitaceae</taxon>
        <taxon>Cordyceps</taxon>
    </lineage>
</organism>
<dbReference type="AlphaFoldDB" id="A0A545VBB6"/>
<proteinExistence type="predicted"/>
<dbReference type="Proteomes" id="UP000315783">
    <property type="component" value="Unassembled WGS sequence"/>
</dbReference>
<comment type="caution">
    <text evidence="1">The sequence shown here is derived from an EMBL/GenBank/DDBJ whole genome shotgun (WGS) entry which is preliminary data.</text>
</comment>
<reference evidence="1 2" key="1">
    <citation type="journal article" date="2019" name="Appl. Microbiol. Biotechnol.">
        <title>Genome sequence of Isaria javanica and comparative genome analysis insights into family S53 peptidase evolution in fungal entomopathogens.</title>
        <authorList>
            <person name="Lin R."/>
            <person name="Zhang X."/>
            <person name="Xin B."/>
            <person name="Zou M."/>
            <person name="Gao Y."/>
            <person name="Qin F."/>
            <person name="Hu Q."/>
            <person name="Xie B."/>
            <person name="Cheng X."/>
        </authorList>
    </citation>
    <scope>NUCLEOTIDE SEQUENCE [LARGE SCALE GENOMIC DNA]</scope>
    <source>
        <strain evidence="1 2">IJ1G</strain>
    </source>
</reference>
<protein>
    <recommendedName>
        <fullName evidence="3">Aflatoxin regulatory protein domain-containing protein</fullName>
    </recommendedName>
</protein>